<name>A0AAN0NH29_9RHOB</name>
<protein>
    <submittedName>
        <fullName evidence="1">Uncharacterized protein</fullName>
    </submittedName>
</protein>
<sequence length="83" mass="9362">MSWKTEIQLVDLDKSQKLEATCQECGHSRYPNVHELATRQGMAYDYLDEVERNLFCVNRGCNGRIRIALSHTGDTEGFVAGLA</sequence>
<dbReference type="AlphaFoldDB" id="A0AAN0NH29"/>
<geneLocation type="plasmid" evidence="1 2">
    <name>pSS1-5</name>
</geneLocation>
<proteinExistence type="predicted"/>
<dbReference type="KEGG" id="yrh:AABB31_01490"/>
<reference evidence="2" key="1">
    <citation type="submission" date="2024-04" db="EMBL/GenBank/DDBJ databases">
        <title>Phylogenomic analyses of a clade within the roseobacter group suggest taxonomic reassignments of species of the genera Aestuariivita, Citreicella, Loktanella, Nautella, Pelagibaca, Ruegeria, Thalassobius, Thiobacimonas and Tropicibacter, and the proposal o.</title>
        <authorList>
            <person name="Jeon C.O."/>
        </authorList>
    </citation>
    <scope>NUCLEOTIDE SEQUENCE [LARGE SCALE GENOMIC DNA]</scope>
    <source>
        <strain evidence="2">SS1-5</strain>
        <plasmid evidence="2">pSS1-5</plasmid>
    </source>
</reference>
<evidence type="ECO:0000313" key="2">
    <source>
        <dbReference type="Proteomes" id="UP001470809"/>
    </source>
</evidence>
<dbReference type="EMBL" id="CP151764">
    <property type="protein sequence ID" value="WZU65806.1"/>
    <property type="molecule type" value="Genomic_DNA"/>
</dbReference>
<dbReference type="Proteomes" id="UP001470809">
    <property type="component" value="Plasmid pSS1-5"/>
</dbReference>
<dbReference type="RefSeq" id="WP_342075138.1">
    <property type="nucleotide sequence ID" value="NZ_CP151764.2"/>
</dbReference>
<organism evidence="1 2">
    <name type="scientific">Yoonia rhodophyticola</name>
    <dbReference type="NCBI Taxonomy" id="3137370"/>
    <lineage>
        <taxon>Bacteria</taxon>
        <taxon>Pseudomonadati</taxon>
        <taxon>Pseudomonadota</taxon>
        <taxon>Alphaproteobacteria</taxon>
        <taxon>Rhodobacterales</taxon>
        <taxon>Paracoccaceae</taxon>
        <taxon>Yoonia</taxon>
    </lineage>
</organism>
<keyword evidence="2" id="KW-1185">Reference proteome</keyword>
<keyword evidence="1" id="KW-0614">Plasmid</keyword>
<gene>
    <name evidence="1" type="ORF">AABB31_01490</name>
</gene>
<accession>A0AAN0NH29</accession>
<evidence type="ECO:0000313" key="1">
    <source>
        <dbReference type="EMBL" id="WZU65806.1"/>
    </source>
</evidence>
<reference evidence="1 2" key="2">
    <citation type="submission" date="2024-08" db="EMBL/GenBank/DDBJ databases">
        <title>Phylogenomic analyses of a clade within the roseobacter group suggest taxonomic reassignments of species of the genera Aestuariivita, Citreicella, Loktanella, Nautella, Pelagibaca, Ruegeria, Thalassobius, Thiobacimonas and Tropicibacter, and the proposal o.</title>
        <authorList>
            <person name="Jeon C.O."/>
        </authorList>
    </citation>
    <scope>NUCLEOTIDE SEQUENCE [LARGE SCALE GENOMIC DNA]</scope>
    <source>
        <strain evidence="1 2">SS1-5</strain>
        <plasmid evidence="1 2">pSS1-5</plasmid>
    </source>
</reference>